<proteinExistence type="predicted"/>
<reference evidence="1 2" key="1">
    <citation type="submission" date="2020-04" db="EMBL/GenBank/DDBJ databases">
        <title>Paraburkholderia sp. G-4-1-8 isolated from soil.</title>
        <authorList>
            <person name="Dahal R.H."/>
        </authorList>
    </citation>
    <scope>NUCLEOTIDE SEQUENCE [LARGE SCALE GENOMIC DNA]</scope>
    <source>
        <strain evidence="1 2">G-4-1-8</strain>
    </source>
</reference>
<accession>A0A7X9X4R9</accession>
<sequence length="146" mass="15770">MPRITVFILCAACVGGCANPAREAAFRHEEVAIYEARQQAAVHCEPGVDCEAAWALARAFIKAHSVTRIVRADDMAIETALPHSFGFVYLAASKGQADDGRTLIRLKAMCRGMYDTAGEAGLLYSTCAHSIVAIEAEFHAWMAARP</sequence>
<dbReference type="Proteomes" id="UP000583127">
    <property type="component" value="Unassembled WGS sequence"/>
</dbReference>
<dbReference type="AlphaFoldDB" id="A0A7X9X4R9"/>
<protein>
    <submittedName>
        <fullName evidence="1">Uncharacterized protein</fullName>
    </submittedName>
</protein>
<gene>
    <name evidence="1" type="ORF">HHL14_10195</name>
</gene>
<evidence type="ECO:0000313" key="1">
    <source>
        <dbReference type="EMBL" id="NML31204.1"/>
    </source>
</evidence>
<evidence type="ECO:0000313" key="2">
    <source>
        <dbReference type="Proteomes" id="UP000583127"/>
    </source>
</evidence>
<comment type="caution">
    <text evidence="1">The sequence shown here is derived from an EMBL/GenBank/DDBJ whole genome shotgun (WGS) entry which is preliminary data.</text>
</comment>
<keyword evidence="2" id="KW-1185">Reference proteome</keyword>
<organism evidence="1 2">
    <name type="scientific">Paraburkholderia antibiotica</name>
    <dbReference type="NCBI Taxonomy" id="2728839"/>
    <lineage>
        <taxon>Bacteria</taxon>
        <taxon>Pseudomonadati</taxon>
        <taxon>Pseudomonadota</taxon>
        <taxon>Betaproteobacteria</taxon>
        <taxon>Burkholderiales</taxon>
        <taxon>Burkholderiaceae</taxon>
        <taxon>Paraburkholderia</taxon>
    </lineage>
</organism>
<name>A0A7X9X4R9_9BURK</name>
<dbReference type="EMBL" id="JABBFZ010000004">
    <property type="protein sequence ID" value="NML31204.1"/>
    <property type="molecule type" value="Genomic_DNA"/>
</dbReference>